<protein>
    <recommendedName>
        <fullName evidence="4">Transglutaminase-like domain-containing protein</fullName>
    </recommendedName>
</protein>
<evidence type="ECO:0000313" key="2">
    <source>
        <dbReference type="EMBL" id="ADD67312.1"/>
    </source>
</evidence>
<evidence type="ECO:0000256" key="1">
    <source>
        <dbReference type="SAM" id="Phobius"/>
    </source>
</evidence>
<dbReference type="RefSeq" id="WP_013009856.1">
    <property type="nucleotide sequence ID" value="NC_013943.1"/>
</dbReference>
<proteinExistence type="predicted"/>
<dbReference type="Proteomes" id="UP000002012">
    <property type="component" value="Chromosome"/>
</dbReference>
<feature type="transmembrane region" description="Helical" evidence="1">
    <location>
        <begin position="284"/>
        <end position="305"/>
    </location>
</feature>
<dbReference type="HOGENOM" id="CLU_882016_0_0_0"/>
<feature type="transmembrane region" description="Helical" evidence="1">
    <location>
        <begin position="6"/>
        <end position="23"/>
    </location>
</feature>
<dbReference type="eggNOG" id="COG1305">
    <property type="taxonomic scope" value="Bacteria"/>
</dbReference>
<keyword evidence="3" id="KW-1185">Reference proteome</keyword>
<dbReference type="STRING" id="522772.Dacet_0514"/>
<name>D4H401_DENA2</name>
<keyword evidence="1" id="KW-0812">Transmembrane</keyword>
<keyword evidence="1" id="KW-0472">Membrane</keyword>
<dbReference type="OrthoDB" id="1817605at2"/>
<keyword evidence="1" id="KW-1133">Transmembrane helix</keyword>
<reference evidence="2 3" key="1">
    <citation type="journal article" date="2010" name="Stand. Genomic Sci.">
        <title>Complete genome sequence of Denitrovibrio acetiphilus type strain (N2460).</title>
        <authorList>
            <person name="Kiss H."/>
            <person name="Lang E."/>
            <person name="Lapidus A."/>
            <person name="Copeland A."/>
            <person name="Nolan M."/>
            <person name="Glavina Del Rio T."/>
            <person name="Chen F."/>
            <person name="Lucas S."/>
            <person name="Tice H."/>
            <person name="Cheng J.F."/>
            <person name="Han C."/>
            <person name="Goodwin L."/>
            <person name="Pitluck S."/>
            <person name="Liolios K."/>
            <person name="Pati A."/>
            <person name="Ivanova N."/>
            <person name="Mavromatis K."/>
            <person name="Chen A."/>
            <person name="Palaniappan K."/>
            <person name="Land M."/>
            <person name="Hauser L."/>
            <person name="Chang Y.J."/>
            <person name="Jeffries C.D."/>
            <person name="Detter J.C."/>
            <person name="Brettin T."/>
            <person name="Spring S."/>
            <person name="Rohde M."/>
            <person name="Goker M."/>
            <person name="Woyke T."/>
            <person name="Bristow J."/>
            <person name="Eisen J.A."/>
            <person name="Markowitz V."/>
            <person name="Hugenholtz P."/>
            <person name="Kyrpides N.C."/>
            <person name="Klenk H.P."/>
        </authorList>
    </citation>
    <scope>NUCLEOTIDE SEQUENCE [LARGE SCALE GENOMIC DNA]</scope>
    <source>
        <strain evidence="3">DSM 12809 / NBRC 114555 / N2460</strain>
    </source>
</reference>
<dbReference type="KEGG" id="dap:Dacet_0514"/>
<dbReference type="SUPFAM" id="SSF54001">
    <property type="entry name" value="Cysteine proteinases"/>
    <property type="match status" value="1"/>
</dbReference>
<dbReference type="InterPro" id="IPR038765">
    <property type="entry name" value="Papain-like_cys_pep_sf"/>
</dbReference>
<dbReference type="InParanoid" id="D4H401"/>
<dbReference type="AlphaFoldDB" id="D4H401"/>
<organism evidence="2 3">
    <name type="scientific">Denitrovibrio acetiphilus (strain DSM 12809 / NBRC 114555 / N2460)</name>
    <dbReference type="NCBI Taxonomy" id="522772"/>
    <lineage>
        <taxon>Bacteria</taxon>
        <taxon>Pseudomonadati</taxon>
        <taxon>Deferribacterota</taxon>
        <taxon>Deferribacteres</taxon>
        <taxon>Deferribacterales</taxon>
        <taxon>Geovibrionaceae</taxon>
        <taxon>Denitrovibrio</taxon>
    </lineage>
</organism>
<evidence type="ECO:0000313" key="3">
    <source>
        <dbReference type="Proteomes" id="UP000002012"/>
    </source>
</evidence>
<sequence length="315" mass="35340" precursor="true">MKFDKFIATFIMMNIVLLMAVVFTSKSDILMQSAAEIIYGKKVAPERFASSPKEDYHPYTPTSEDIYSNTYLTRETISKSKALPPYERAVYLVKSFSLMGDGICQTGKTITEKINNAAKKEGCAKDYAQIFMTLAGEADLTARLVSNGIHYGAEIFDGNSWIYIDPYFAMSISSEDSLLSFTQFAEKMLTGGWMRFNYFGGENHCMSGKDISKHPYFSDVSQFSSVFVVDSGDVAKMLRLERQFGNKTAVKKYLFPFRNGADELYYTNLDDGPKSIIHKYTAGLLALLATIFAGTEIVLPVYYLTSLLSRLSKKN</sequence>
<dbReference type="PaxDb" id="522772-Dacet_0514"/>
<evidence type="ECO:0008006" key="4">
    <source>
        <dbReference type="Google" id="ProtNLM"/>
    </source>
</evidence>
<dbReference type="EMBL" id="CP001968">
    <property type="protein sequence ID" value="ADD67312.1"/>
    <property type="molecule type" value="Genomic_DNA"/>
</dbReference>
<gene>
    <name evidence="2" type="ordered locus">Dacet_0514</name>
</gene>
<accession>D4H401</accession>